<evidence type="ECO:0000313" key="3">
    <source>
        <dbReference type="EMBL" id="PZX13099.1"/>
    </source>
</evidence>
<feature type="signal peptide" evidence="2">
    <location>
        <begin position="1"/>
        <end position="31"/>
    </location>
</feature>
<evidence type="ECO:0000313" key="4">
    <source>
        <dbReference type="Proteomes" id="UP000248916"/>
    </source>
</evidence>
<accession>A0A2W7PUF3</accession>
<comment type="caution">
    <text evidence="3">The sequence shown here is derived from an EMBL/GenBank/DDBJ whole genome shotgun (WGS) entry which is preliminary data.</text>
</comment>
<evidence type="ECO:0000256" key="1">
    <source>
        <dbReference type="ARBA" id="ARBA00022729"/>
    </source>
</evidence>
<name>A0A2W7PUF3_9RHOB</name>
<proteinExistence type="predicted"/>
<dbReference type="OrthoDB" id="9815444at2"/>
<dbReference type="PANTHER" id="PTHR30222:SF2">
    <property type="entry name" value="ABC TRANSPORTER SUBSTRATE-BINDING PROTEIN"/>
    <property type="match status" value="1"/>
</dbReference>
<reference evidence="3 4" key="1">
    <citation type="submission" date="2018-06" db="EMBL/GenBank/DDBJ databases">
        <title>Genomic Encyclopedia of Archaeal and Bacterial Type Strains, Phase II (KMG-II): from individual species to whole genera.</title>
        <authorList>
            <person name="Goeker M."/>
        </authorList>
    </citation>
    <scope>NUCLEOTIDE SEQUENCE [LARGE SCALE GENOMIC DNA]</scope>
    <source>
        <strain evidence="3 4">DSM 22009</strain>
    </source>
</reference>
<dbReference type="EMBL" id="QKZL01000019">
    <property type="protein sequence ID" value="PZX13099.1"/>
    <property type="molecule type" value="Genomic_DNA"/>
</dbReference>
<keyword evidence="1 2" id="KW-0732">Signal</keyword>
<dbReference type="CDD" id="cd13589">
    <property type="entry name" value="PBP2_polyamine_RpCGA009"/>
    <property type="match status" value="1"/>
</dbReference>
<keyword evidence="4" id="KW-1185">Reference proteome</keyword>
<evidence type="ECO:0000256" key="2">
    <source>
        <dbReference type="SAM" id="SignalP"/>
    </source>
</evidence>
<dbReference type="Pfam" id="PF13416">
    <property type="entry name" value="SBP_bac_8"/>
    <property type="match status" value="1"/>
</dbReference>
<dbReference type="InterPro" id="IPR006059">
    <property type="entry name" value="SBP"/>
</dbReference>
<feature type="chain" id="PRO_5015856868" evidence="2">
    <location>
        <begin position="32"/>
        <end position="354"/>
    </location>
</feature>
<dbReference type="Proteomes" id="UP000248916">
    <property type="component" value="Unassembled WGS sequence"/>
</dbReference>
<dbReference type="PANTHER" id="PTHR30222">
    <property type="entry name" value="SPERMIDINE/PUTRESCINE-BINDING PERIPLASMIC PROTEIN"/>
    <property type="match status" value="1"/>
</dbReference>
<sequence>MKIDGANMKHPRHARSATLCVLTLAAPAAWAQDLTFTSYGGTYQEAQREALLDPIEEEMGITIREDTLTGIAEVRAQVMSGAVSWDIVDLGLSDCALAEAEGLFEPLDYDMISTEGFEESAYSDGWIGIIYYSTALAYNTEYIDTYPASWADFWDVEAFPGARALQNVPMGNMEIALIADGVAMEEVYDTLSTPEGVDRAFAKLEEIRPDIDVWWSTGAQSAQLIADGEVDMTSIWNGRLDAVQEAGVPAELTFNEGLLSLDCLAIPRGAPNAELAMEVLARMVEPDLQANIPGLINYGPTTSLAFEEGKITEDETAISPSAPDNLAVQLPISGDFWAENRPAIQERWDAFITR</sequence>
<dbReference type="AlphaFoldDB" id="A0A2W7PUF3"/>
<gene>
    <name evidence="3" type="ORF">LX81_03327</name>
</gene>
<protein>
    <submittedName>
        <fullName evidence="3">Putative spermidine/putrescine transport system substrate-binding protein</fullName>
    </submittedName>
</protein>
<dbReference type="Gene3D" id="3.40.190.10">
    <property type="entry name" value="Periplasmic binding protein-like II"/>
    <property type="match status" value="2"/>
</dbReference>
<dbReference type="SUPFAM" id="SSF53850">
    <property type="entry name" value="Periplasmic binding protein-like II"/>
    <property type="match status" value="1"/>
</dbReference>
<organism evidence="3 4">
    <name type="scientific">Palleronia aestuarii</name>
    <dbReference type="NCBI Taxonomy" id="568105"/>
    <lineage>
        <taxon>Bacteria</taxon>
        <taxon>Pseudomonadati</taxon>
        <taxon>Pseudomonadota</taxon>
        <taxon>Alphaproteobacteria</taxon>
        <taxon>Rhodobacterales</taxon>
        <taxon>Roseobacteraceae</taxon>
        <taxon>Palleronia</taxon>
    </lineage>
</organism>